<sequence length="139" mass="16338">MGNSQRLKRASRGRSEAHSCIQVKAMEYFKKELSSTDINKRLAVPTRFFQLIRPRFKGNHFLDLKVKYKNQKMGLRCCRRKEGTHPKPVLTKGWVEFVRREKLKAGDRIVLEEEDEATAGVEFRIEVQKKPFRLFGKDI</sequence>
<dbReference type="EMBL" id="CM004396">
    <property type="protein sequence ID" value="KAG8646111.1"/>
    <property type="molecule type" value="Genomic_DNA"/>
</dbReference>
<comment type="caution">
    <text evidence="1">The sequence shown here is derived from an EMBL/GenBank/DDBJ whole genome shotgun (WGS) entry which is preliminary data.</text>
</comment>
<proteinExistence type="predicted"/>
<evidence type="ECO:0000313" key="1">
    <source>
        <dbReference type="EMBL" id="KAG8646111.1"/>
    </source>
</evidence>
<organism evidence="1 2">
    <name type="scientific">Manihot esculenta</name>
    <name type="common">Cassava</name>
    <name type="synonym">Jatropha manihot</name>
    <dbReference type="NCBI Taxonomy" id="3983"/>
    <lineage>
        <taxon>Eukaryota</taxon>
        <taxon>Viridiplantae</taxon>
        <taxon>Streptophyta</taxon>
        <taxon>Embryophyta</taxon>
        <taxon>Tracheophyta</taxon>
        <taxon>Spermatophyta</taxon>
        <taxon>Magnoliopsida</taxon>
        <taxon>eudicotyledons</taxon>
        <taxon>Gunneridae</taxon>
        <taxon>Pentapetalae</taxon>
        <taxon>rosids</taxon>
        <taxon>fabids</taxon>
        <taxon>Malpighiales</taxon>
        <taxon>Euphorbiaceae</taxon>
        <taxon>Crotonoideae</taxon>
        <taxon>Manihoteae</taxon>
        <taxon>Manihot</taxon>
    </lineage>
</organism>
<gene>
    <name evidence="1" type="ORF">MANES_10G122700v8</name>
</gene>
<accession>A0ACB7H1P4</accession>
<protein>
    <submittedName>
        <fullName evidence="1">Uncharacterized protein</fullName>
    </submittedName>
</protein>
<evidence type="ECO:0000313" key="2">
    <source>
        <dbReference type="Proteomes" id="UP000091857"/>
    </source>
</evidence>
<reference evidence="2" key="1">
    <citation type="journal article" date="2016" name="Nat. Biotechnol.">
        <title>Sequencing wild and cultivated cassava and related species reveals extensive interspecific hybridization and genetic diversity.</title>
        <authorList>
            <person name="Bredeson J.V."/>
            <person name="Lyons J.B."/>
            <person name="Prochnik S.E."/>
            <person name="Wu G.A."/>
            <person name="Ha C.M."/>
            <person name="Edsinger-Gonzales E."/>
            <person name="Grimwood J."/>
            <person name="Schmutz J."/>
            <person name="Rabbi I.Y."/>
            <person name="Egesi C."/>
            <person name="Nauluvula P."/>
            <person name="Lebot V."/>
            <person name="Ndunguru J."/>
            <person name="Mkamilo G."/>
            <person name="Bart R.S."/>
            <person name="Setter T.L."/>
            <person name="Gleadow R.M."/>
            <person name="Kulakow P."/>
            <person name="Ferguson M.E."/>
            <person name="Rounsley S."/>
            <person name="Rokhsar D.S."/>
        </authorList>
    </citation>
    <scope>NUCLEOTIDE SEQUENCE [LARGE SCALE GENOMIC DNA]</scope>
    <source>
        <strain evidence="2">cv. AM560-2</strain>
    </source>
</reference>
<keyword evidence="2" id="KW-1185">Reference proteome</keyword>
<name>A0ACB7H1P4_MANES</name>
<dbReference type="Proteomes" id="UP000091857">
    <property type="component" value="Chromosome 10"/>
</dbReference>